<proteinExistence type="inferred from homology"/>
<evidence type="ECO:0000259" key="6">
    <source>
        <dbReference type="Pfam" id="PF07980"/>
    </source>
</evidence>
<evidence type="ECO:0000256" key="3">
    <source>
        <dbReference type="ARBA" id="ARBA00022729"/>
    </source>
</evidence>
<keyword evidence="3" id="KW-0732">Signal</keyword>
<protein>
    <submittedName>
        <fullName evidence="8">RagB/SusD family nutrient uptake outer membrane protein</fullName>
    </submittedName>
</protein>
<dbReference type="SUPFAM" id="SSF48452">
    <property type="entry name" value="TPR-like"/>
    <property type="match status" value="1"/>
</dbReference>
<evidence type="ECO:0000256" key="4">
    <source>
        <dbReference type="ARBA" id="ARBA00023136"/>
    </source>
</evidence>
<sequence>MNNMKIFKYIFLAAIITVSCDDLLEIEPKGEIIADDALQTPQDMQELLNSAYDALRGDGGDFFGGRVQSISEVMSDNIDGSQTNLNNADFRAYYNKTSTFFTGYTQGMFDEPHYVIYRANVLLKNLDLIEGLSEAEQARIGGEAKFLRAICYFELVRLFAQPYGFTPENTHLGVVLRIEPSAEAKNRNTVAEVYEQIVSDLSDAANSLPTSNGVYADAWAAKAYLAKVHFFMHDYETAFNIASDVLNNGPHAFNPDAEEFQARYSPESTNEAIFKMVSNPNDHRGTQLSTHFRSDGDNPPTLRISRDMYEMATADANDLRGQKWYRIDNEGAENEAIFITKYDSVNYFDVPLMHVTELKLIRAEAGLELNTSASINTAVDDINDIRTRAGLAPVSSGVGQASLLNTVREEKRKELVTEGQRFHDLRRRGAAGESDLRIRNSSWDCPGMAIQFPDTEIAGAGGTDVFTPNTEGGC</sequence>
<dbReference type="CDD" id="cd08977">
    <property type="entry name" value="SusD"/>
    <property type="match status" value="1"/>
</dbReference>
<comment type="subcellular location">
    <subcellularLocation>
        <location evidence="1">Cell outer membrane</location>
    </subcellularLocation>
</comment>
<evidence type="ECO:0000256" key="2">
    <source>
        <dbReference type="ARBA" id="ARBA00006275"/>
    </source>
</evidence>
<dbReference type="InterPro" id="IPR012944">
    <property type="entry name" value="SusD_RagB_dom"/>
</dbReference>
<reference evidence="8 9" key="1">
    <citation type="submission" date="2019-02" db="EMBL/GenBank/DDBJ databases">
        <authorList>
            <person name="Goldberg S.R."/>
            <person name="Haltli B.A."/>
            <person name="Correa H."/>
            <person name="Russell K.G."/>
        </authorList>
    </citation>
    <scope>NUCLEOTIDE SEQUENCE [LARGE SCALE GENOMIC DNA]</scope>
    <source>
        <strain evidence="8 9">JCM 16186</strain>
    </source>
</reference>
<evidence type="ECO:0000313" key="9">
    <source>
        <dbReference type="Proteomes" id="UP000798808"/>
    </source>
</evidence>
<feature type="domain" description="SusD-like N-terminal" evidence="7">
    <location>
        <begin position="37"/>
        <end position="228"/>
    </location>
</feature>
<organism evidence="8 9">
    <name type="scientific">Fulvivirga kasyanovii</name>
    <dbReference type="NCBI Taxonomy" id="396812"/>
    <lineage>
        <taxon>Bacteria</taxon>
        <taxon>Pseudomonadati</taxon>
        <taxon>Bacteroidota</taxon>
        <taxon>Cytophagia</taxon>
        <taxon>Cytophagales</taxon>
        <taxon>Fulvivirgaceae</taxon>
        <taxon>Fulvivirga</taxon>
    </lineage>
</organism>
<keyword evidence="5" id="KW-0998">Cell outer membrane</keyword>
<dbReference type="PROSITE" id="PS51257">
    <property type="entry name" value="PROKAR_LIPOPROTEIN"/>
    <property type="match status" value="1"/>
</dbReference>
<dbReference type="EMBL" id="SMLW01000674">
    <property type="protein sequence ID" value="MTI28886.1"/>
    <property type="molecule type" value="Genomic_DNA"/>
</dbReference>
<dbReference type="Gene3D" id="1.25.40.390">
    <property type="match status" value="1"/>
</dbReference>
<accession>A0ABW9RYS0</accession>
<dbReference type="Proteomes" id="UP000798808">
    <property type="component" value="Unassembled WGS sequence"/>
</dbReference>
<comment type="caution">
    <text evidence="8">The sequence shown here is derived from an EMBL/GenBank/DDBJ whole genome shotgun (WGS) entry which is preliminary data.</text>
</comment>
<evidence type="ECO:0000256" key="5">
    <source>
        <dbReference type="ARBA" id="ARBA00023237"/>
    </source>
</evidence>
<dbReference type="Pfam" id="PF07980">
    <property type="entry name" value="SusD_RagB"/>
    <property type="match status" value="1"/>
</dbReference>
<keyword evidence="9" id="KW-1185">Reference proteome</keyword>
<evidence type="ECO:0000313" key="8">
    <source>
        <dbReference type="EMBL" id="MTI28886.1"/>
    </source>
</evidence>
<evidence type="ECO:0000259" key="7">
    <source>
        <dbReference type="Pfam" id="PF14322"/>
    </source>
</evidence>
<dbReference type="InterPro" id="IPR011990">
    <property type="entry name" value="TPR-like_helical_dom_sf"/>
</dbReference>
<gene>
    <name evidence="8" type="ORF">E1163_28255</name>
</gene>
<keyword evidence="4" id="KW-0472">Membrane</keyword>
<name>A0ABW9RYS0_9BACT</name>
<dbReference type="InterPro" id="IPR033985">
    <property type="entry name" value="SusD-like_N"/>
</dbReference>
<evidence type="ECO:0000256" key="1">
    <source>
        <dbReference type="ARBA" id="ARBA00004442"/>
    </source>
</evidence>
<comment type="similarity">
    <text evidence="2">Belongs to the SusD family.</text>
</comment>
<dbReference type="Pfam" id="PF14322">
    <property type="entry name" value="SusD-like_3"/>
    <property type="match status" value="1"/>
</dbReference>
<feature type="domain" description="RagB/SusD" evidence="6">
    <location>
        <begin position="349"/>
        <end position="431"/>
    </location>
</feature>